<dbReference type="InterPro" id="IPR051531">
    <property type="entry name" value="N-acetyltransferase"/>
</dbReference>
<dbReference type="InterPro" id="IPR016181">
    <property type="entry name" value="Acyl_CoA_acyltransferase"/>
</dbReference>
<keyword evidence="2" id="KW-0808">Transferase</keyword>
<protein>
    <submittedName>
        <fullName evidence="2">GNAT family N-acetyltransferase</fullName>
    </submittedName>
</protein>
<keyword evidence="3" id="KW-1185">Reference proteome</keyword>
<dbReference type="SUPFAM" id="SSF55729">
    <property type="entry name" value="Acyl-CoA N-acyltransferases (Nat)"/>
    <property type="match status" value="1"/>
</dbReference>
<dbReference type="OrthoDB" id="3533156at2"/>
<dbReference type="PROSITE" id="PS51186">
    <property type="entry name" value="GNAT"/>
    <property type="match status" value="1"/>
</dbReference>
<dbReference type="GO" id="GO:0016747">
    <property type="term" value="F:acyltransferase activity, transferring groups other than amino-acyl groups"/>
    <property type="evidence" value="ECO:0007669"/>
    <property type="project" value="InterPro"/>
</dbReference>
<proteinExistence type="predicted"/>
<evidence type="ECO:0000313" key="3">
    <source>
        <dbReference type="Proteomes" id="UP000189677"/>
    </source>
</evidence>
<organism evidence="2 3">
    <name type="scientific">Streptomyces niveus</name>
    <name type="common">Streptomyces spheroides</name>
    <dbReference type="NCBI Taxonomy" id="193462"/>
    <lineage>
        <taxon>Bacteria</taxon>
        <taxon>Bacillati</taxon>
        <taxon>Actinomycetota</taxon>
        <taxon>Actinomycetes</taxon>
        <taxon>Kitasatosporales</taxon>
        <taxon>Streptomycetaceae</taxon>
        <taxon>Streptomyces</taxon>
    </lineage>
</organism>
<evidence type="ECO:0000259" key="1">
    <source>
        <dbReference type="PROSITE" id="PS51186"/>
    </source>
</evidence>
<reference evidence="2 3" key="1">
    <citation type="submission" date="2016-11" db="EMBL/GenBank/DDBJ databases">
        <title>Complete genome sequence of Streptomyces niveus SCSIO 3406.</title>
        <authorList>
            <person name="Zhu Q."/>
            <person name="Cheng W."/>
            <person name="Song Y."/>
            <person name="Li Q."/>
            <person name="Ju J."/>
        </authorList>
    </citation>
    <scope>NUCLEOTIDE SEQUENCE [LARGE SCALE GENOMIC DNA]</scope>
    <source>
        <strain evidence="2 3">SCSIO 3406</strain>
    </source>
</reference>
<dbReference type="PANTHER" id="PTHR43792">
    <property type="entry name" value="GNAT FAMILY, PUTATIVE (AFU_ORTHOLOGUE AFUA_3G00765)-RELATED-RELATED"/>
    <property type="match status" value="1"/>
</dbReference>
<dbReference type="KEGG" id="snw:BBN63_33745"/>
<gene>
    <name evidence="2" type="ORF">BBN63_33745</name>
</gene>
<sequence>MADRIHRVVIEGSLISTPRLTLRPWATGDAEAALPVYGVDEVSRWLAPALEPVSDLAAMERLVERWVTESATLEPPQGRWAVSLRETGELVGGVALLPLPPFGSDLEIGWQLAPGVWGQGLAAEAGHAVAHQAFESDAGVEELFAVVRPRNTRGAATARRVGMEWVGETEKYYNLQLQVYRLRKGDLDAGGPTAAFP</sequence>
<evidence type="ECO:0000313" key="2">
    <source>
        <dbReference type="EMBL" id="AQU70402.1"/>
    </source>
</evidence>
<accession>A0A1U9R1L9</accession>
<feature type="domain" description="N-acetyltransferase" evidence="1">
    <location>
        <begin position="20"/>
        <end position="186"/>
    </location>
</feature>
<dbReference type="PANTHER" id="PTHR43792:SF1">
    <property type="entry name" value="N-ACETYLTRANSFERASE DOMAIN-CONTAINING PROTEIN"/>
    <property type="match status" value="1"/>
</dbReference>
<dbReference type="Proteomes" id="UP000189677">
    <property type="component" value="Chromosome"/>
</dbReference>
<dbReference type="InterPro" id="IPR000182">
    <property type="entry name" value="GNAT_dom"/>
</dbReference>
<name>A0A1U9R1L9_STRNV</name>
<dbReference type="Pfam" id="PF13302">
    <property type="entry name" value="Acetyltransf_3"/>
    <property type="match status" value="1"/>
</dbReference>
<dbReference type="AlphaFoldDB" id="A0A1U9R1L9"/>
<dbReference type="EMBL" id="CP018047">
    <property type="protein sequence ID" value="AQU70402.1"/>
    <property type="molecule type" value="Genomic_DNA"/>
</dbReference>
<dbReference type="RefSeq" id="WP_078079095.1">
    <property type="nucleotide sequence ID" value="NZ_JBEXUK010000002.1"/>
</dbReference>
<dbReference type="Gene3D" id="3.40.630.30">
    <property type="match status" value="1"/>
</dbReference>